<dbReference type="EMBL" id="HG994366">
    <property type="protein sequence ID" value="CAF1886152.1"/>
    <property type="molecule type" value="Genomic_DNA"/>
</dbReference>
<dbReference type="Proteomes" id="UP001295469">
    <property type="component" value="Chromosome C02"/>
</dbReference>
<organism evidence="1">
    <name type="scientific">Brassica napus</name>
    <name type="common">Rape</name>
    <dbReference type="NCBI Taxonomy" id="3708"/>
    <lineage>
        <taxon>Eukaryota</taxon>
        <taxon>Viridiplantae</taxon>
        <taxon>Streptophyta</taxon>
        <taxon>Embryophyta</taxon>
        <taxon>Tracheophyta</taxon>
        <taxon>Spermatophyta</taxon>
        <taxon>Magnoliopsida</taxon>
        <taxon>eudicotyledons</taxon>
        <taxon>Gunneridae</taxon>
        <taxon>Pentapetalae</taxon>
        <taxon>rosids</taxon>
        <taxon>malvids</taxon>
        <taxon>Brassicales</taxon>
        <taxon>Brassicaceae</taxon>
        <taxon>Brassiceae</taxon>
        <taxon>Brassica</taxon>
    </lineage>
</organism>
<proteinExistence type="predicted"/>
<sequence>MCTEVFQFDVSSTSETLYLHLQQPMPLYLHLQKPTTKETALAKKSSPLHQWLCQCLLIPEKVVMEISMG</sequence>
<gene>
    <name evidence="1" type="ORF">DARMORV10_C02P07810.1</name>
</gene>
<protein>
    <submittedName>
        <fullName evidence="1">(rape) hypothetical protein</fullName>
    </submittedName>
</protein>
<evidence type="ECO:0000313" key="1">
    <source>
        <dbReference type="EMBL" id="CAF1886152.1"/>
    </source>
</evidence>
<dbReference type="AlphaFoldDB" id="A0A816K2P7"/>
<name>A0A816K2P7_BRANA</name>
<accession>A0A816K2P7</accession>
<reference evidence="1" key="1">
    <citation type="submission" date="2021-01" db="EMBL/GenBank/DDBJ databases">
        <authorList>
            <consortium name="Genoscope - CEA"/>
            <person name="William W."/>
        </authorList>
    </citation>
    <scope>NUCLEOTIDE SEQUENCE</scope>
</reference>